<evidence type="ECO:0000313" key="2">
    <source>
        <dbReference type="EMBL" id="AXV64382.1"/>
    </source>
</evidence>
<dbReference type="Proteomes" id="UP000264605">
    <property type="component" value="Chromosome"/>
</dbReference>
<feature type="transmembrane region" description="Helical" evidence="1">
    <location>
        <begin position="6"/>
        <end position="26"/>
    </location>
</feature>
<gene>
    <name evidence="2" type="ORF">D0907_03345</name>
</gene>
<keyword evidence="1" id="KW-0812">Transmembrane</keyword>
<feature type="transmembrane region" description="Helical" evidence="1">
    <location>
        <begin position="65"/>
        <end position="83"/>
    </location>
</feature>
<organism evidence="2 3">
    <name type="scientific">Pseudoalteromonas lipolytica</name>
    <dbReference type="NCBI Taxonomy" id="570156"/>
    <lineage>
        <taxon>Bacteria</taxon>
        <taxon>Pseudomonadati</taxon>
        <taxon>Pseudomonadota</taxon>
        <taxon>Gammaproteobacteria</taxon>
        <taxon>Alteromonadales</taxon>
        <taxon>Pseudoalteromonadaceae</taxon>
        <taxon>Pseudoalteromonas</taxon>
    </lineage>
</organism>
<protein>
    <recommendedName>
        <fullName evidence="4">Membrane protein triplicated sequence</fullName>
    </recommendedName>
</protein>
<feature type="transmembrane region" description="Helical" evidence="1">
    <location>
        <begin position="121"/>
        <end position="143"/>
    </location>
</feature>
<keyword evidence="1" id="KW-0472">Membrane</keyword>
<feature type="transmembrane region" description="Helical" evidence="1">
    <location>
        <begin position="38"/>
        <end position="59"/>
    </location>
</feature>
<dbReference type="EMBL" id="CP032090">
    <property type="protein sequence ID" value="AXV64382.1"/>
    <property type="molecule type" value="Genomic_DNA"/>
</dbReference>
<dbReference type="AlphaFoldDB" id="A0AAD0RXX9"/>
<keyword evidence="1" id="KW-1133">Transmembrane helix</keyword>
<dbReference type="RefSeq" id="WP_118844013.1">
    <property type="nucleotide sequence ID" value="NZ_CP032090.1"/>
</dbReference>
<accession>A0AAD0RXX9</accession>
<proteinExistence type="predicted"/>
<sequence>MYISDVVGSLIGAFIEWGFLMAFLFNLVTHINKPDKRLVVLSLIMMLSYFLSGVLNLSSNIYLNWFYFDVITIAAIFIWIYCGRADSFCAIYYIVVGLFLNSLLMLSIFVDIVLVENRTPWILWSIYSFGVNIIDLMMIVALLTNKDFFKFAAVAKRFSSKATRRLPSA</sequence>
<reference evidence="2 3" key="1">
    <citation type="submission" date="2018-08" db="EMBL/GenBank/DDBJ databases">
        <title>Draft genome sequence of Pseudoalteromonas donghaensis HJ51.</title>
        <authorList>
            <person name="Oh J."/>
            <person name="Roh D."/>
        </authorList>
    </citation>
    <scope>NUCLEOTIDE SEQUENCE [LARGE SCALE GENOMIC DNA]</scope>
    <source>
        <strain evidence="2 3">HJ51</strain>
    </source>
</reference>
<name>A0AAD0RXX9_9GAMM</name>
<evidence type="ECO:0008006" key="4">
    <source>
        <dbReference type="Google" id="ProtNLM"/>
    </source>
</evidence>
<evidence type="ECO:0000256" key="1">
    <source>
        <dbReference type="SAM" id="Phobius"/>
    </source>
</evidence>
<dbReference type="GeneID" id="99504481"/>
<feature type="transmembrane region" description="Helical" evidence="1">
    <location>
        <begin position="90"/>
        <end position="115"/>
    </location>
</feature>
<dbReference type="KEGG" id="pdj:D0907_03345"/>
<evidence type="ECO:0000313" key="3">
    <source>
        <dbReference type="Proteomes" id="UP000264605"/>
    </source>
</evidence>